<name>A0A3E0VWJ0_9MICO</name>
<dbReference type="GO" id="GO:0071949">
    <property type="term" value="F:FAD binding"/>
    <property type="evidence" value="ECO:0007669"/>
    <property type="project" value="InterPro"/>
</dbReference>
<evidence type="ECO:0000313" key="4">
    <source>
        <dbReference type="Proteomes" id="UP000256709"/>
    </source>
</evidence>
<feature type="domain" description="BLUF" evidence="1">
    <location>
        <begin position="166"/>
        <end position="257"/>
    </location>
</feature>
<dbReference type="GO" id="GO:0009882">
    <property type="term" value="F:blue light photoreceptor activity"/>
    <property type="evidence" value="ECO:0007669"/>
    <property type="project" value="InterPro"/>
</dbReference>
<dbReference type="EMBL" id="NBXA01000017">
    <property type="protein sequence ID" value="RFA13728.1"/>
    <property type="molecule type" value="Genomic_DNA"/>
</dbReference>
<dbReference type="SUPFAM" id="SSF46785">
    <property type="entry name" value="Winged helix' DNA-binding domain"/>
    <property type="match status" value="1"/>
</dbReference>
<feature type="domain" description="HTH marR-type" evidence="2">
    <location>
        <begin position="19"/>
        <end position="159"/>
    </location>
</feature>
<dbReference type="Proteomes" id="UP000256709">
    <property type="component" value="Unassembled WGS sequence"/>
</dbReference>
<dbReference type="InterPro" id="IPR036388">
    <property type="entry name" value="WH-like_DNA-bd_sf"/>
</dbReference>
<dbReference type="PROSITE" id="PS50925">
    <property type="entry name" value="BLUF"/>
    <property type="match status" value="1"/>
</dbReference>
<evidence type="ECO:0008006" key="5">
    <source>
        <dbReference type="Google" id="ProtNLM"/>
    </source>
</evidence>
<dbReference type="GO" id="GO:0003700">
    <property type="term" value="F:DNA-binding transcription factor activity"/>
    <property type="evidence" value="ECO:0007669"/>
    <property type="project" value="InterPro"/>
</dbReference>
<dbReference type="AlphaFoldDB" id="A0A3E0VWJ0"/>
<dbReference type="Gene3D" id="3.30.70.100">
    <property type="match status" value="1"/>
</dbReference>
<dbReference type="RefSeq" id="WP_253259698.1">
    <property type="nucleotide sequence ID" value="NZ_NBXA01000017.1"/>
</dbReference>
<dbReference type="Pfam" id="PF04940">
    <property type="entry name" value="BLUF"/>
    <property type="match status" value="1"/>
</dbReference>
<sequence length="304" mass="33538">MSSEAAEAAQHHPFDDYAQRQRSIEVLDAVRAYSAAEAALQRRTQAALGMGETDLLALRYLLRMHRAGHSVGAKELAAYLGISSASTTVLLDRLERSGHLVRQPNPFDRRALIIVPTAASGKAMTRSFDETHERMIRVARDLDPADAATVVAFLTSLRESVDASQLQSIVYSSVAVAALDSDHLAELLTKSRANNARLGLTGMLVHREGHFLQVLEGPSDTIEDRMAVIRADPRHTRLTVLIEEDISVRQFPDWTMGFRPIDDEAVDDIPGYRRTFEDLARDEPGGGSLPALRELLAWYRASVA</sequence>
<dbReference type="InterPro" id="IPR007024">
    <property type="entry name" value="BLUF_domain"/>
</dbReference>
<gene>
    <name evidence="3" type="ORF">B7R21_07800</name>
</gene>
<organism evidence="3 4">
    <name type="scientific">Subtercola boreus</name>
    <dbReference type="NCBI Taxonomy" id="120213"/>
    <lineage>
        <taxon>Bacteria</taxon>
        <taxon>Bacillati</taxon>
        <taxon>Actinomycetota</taxon>
        <taxon>Actinomycetes</taxon>
        <taxon>Micrococcales</taxon>
        <taxon>Microbacteriaceae</taxon>
        <taxon>Subtercola</taxon>
    </lineage>
</organism>
<dbReference type="PANTHER" id="PTHR33164:SF43">
    <property type="entry name" value="HTH-TYPE TRANSCRIPTIONAL REPRESSOR YETL"/>
    <property type="match status" value="1"/>
</dbReference>
<dbReference type="Gene3D" id="1.10.10.10">
    <property type="entry name" value="Winged helix-like DNA-binding domain superfamily/Winged helix DNA-binding domain"/>
    <property type="match status" value="1"/>
</dbReference>
<dbReference type="Pfam" id="PF12802">
    <property type="entry name" value="MarR_2"/>
    <property type="match status" value="1"/>
</dbReference>
<protein>
    <recommendedName>
        <fullName evidence="5">BLUF domain-containing protein</fullName>
    </recommendedName>
</protein>
<dbReference type="InterPro" id="IPR000835">
    <property type="entry name" value="HTH_MarR-typ"/>
</dbReference>
<dbReference type="PROSITE" id="PS50995">
    <property type="entry name" value="HTH_MARR_2"/>
    <property type="match status" value="1"/>
</dbReference>
<evidence type="ECO:0000259" key="1">
    <source>
        <dbReference type="PROSITE" id="PS50925"/>
    </source>
</evidence>
<accession>A0A3E0VWJ0</accession>
<dbReference type="InterPro" id="IPR036390">
    <property type="entry name" value="WH_DNA-bd_sf"/>
</dbReference>
<evidence type="ECO:0000259" key="2">
    <source>
        <dbReference type="PROSITE" id="PS50995"/>
    </source>
</evidence>
<reference evidence="3 4" key="1">
    <citation type="submission" date="2017-04" db="EMBL/GenBank/DDBJ databases">
        <title>Comparative genome analysis of Subtercola boreus.</title>
        <authorList>
            <person name="Cho Y.-J."/>
            <person name="Cho A."/>
            <person name="Kim O.-S."/>
            <person name="Lee J.-I."/>
        </authorList>
    </citation>
    <scope>NUCLEOTIDE SEQUENCE [LARGE SCALE GENOMIC DNA]</scope>
    <source>
        <strain evidence="3 4">P27444</strain>
    </source>
</reference>
<dbReference type="SMART" id="SM00347">
    <property type="entry name" value="HTH_MARR"/>
    <property type="match status" value="1"/>
</dbReference>
<dbReference type="InterPro" id="IPR039422">
    <property type="entry name" value="MarR/SlyA-like"/>
</dbReference>
<dbReference type="SMART" id="SM01034">
    <property type="entry name" value="BLUF"/>
    <property type="match status" value="1"/>
</dbReference>
<dbReference type="GO" id="GO:0006950">
    <property type="term" value="P:response to stress"/>
    <property type="evidence" value="ECO:0007669"/>
    <property type="project" value="TreeGrafter"/>
</dbReference>
<comment type="caution">
    <text evidence="3">The sequence shown here is derived from an EMBL/GenBank/DDBJ whole genome shotgun (WGS) entry which is preliminary data.</text>
</comment>
<dbReference type="InterPro" id="IPR036046">
    <property type="entry name" value="Acylphosphatase-like_dom_sf"/>
</dbReference>
<proteinExistence type="predicted"/>
<evidence type="ECO:0000313" key="3">
    <source>
        <dbReference type="EMBL" id="RFA13728.1"/>
    </source>
</evidence>
<dbReference type="PANTHER" id="PTHR33164">
    <property type="entry name" value="TRANSCRIPTIONAL REGULATOR, MARR FAMILY"/>
    <property type="match status" value="1"/>
</dbReference>
<dbReference type="SUPFAM" id="SSF54975">
    <property type="entry name" value="Acylphosphatase/BLUF domain-like"/>
    <property type="match status" value="1"/>
</dbReference>